<feature type="signal peptide" evidence="1">
    <location>
        <begin position="1"/>
        <end position="19"/>
    </location>
</feature>
<sequence>MKLEVVFIMIFFVLSTVNAAPFNPPENKSYFLDALEAIDQSKTRHWDDEWNPIEEDGFHRHGTYNADAIDENRYRVGLGR</sequence>
<evidence type="ECO:0000256" key="1">
    <source>
        <dbReference type="SAM" id="SignalP"/>
    </source>
</evidence>
<comment type="caution">
    <text evidence="2">The sequence shown here is derived from an EMBL/GenBank/DDBJ whole genome shotgun (WGS) entry which is preliminary data.</text>
</comment>
<dbReference type="AlphaFoldDB" id="A0A4U5M0U1"/>
<protein>
    <submittedName>
        <fullName evidence="2">Uncharacterized protein</fullName>
    </submittedName>
</protein>
<keyword evidence="3" id="KW-1185">Reference proteome</keyword>
<evidence type="ECO:0000313" key="2">
    <source>
        <dbReference type="EMBL" id="TKR62274.1"/>
    </source>
</evidence>
<reference evidence="2 3" key="1">
    <citation type="journal article" date="2015" name="Genome Biol.">
        <title>Comparative genomics of Steinernema reveals deeply conserved gene regulatory networks.</title>
        <authorList>
            <person name="Dillman A.R."/>
            <person name="Macchietto M."/>
            <person name="Porter C.F."/>
            <person name="Rogers A."/>
            <person name="Williams B."/>
            <person name="Antoshechkin I."/>
            <person name="Lee M.M."/>
            <person name="Goodwin Z."/>
            <person name="Lu X."/>
            <person name="Lewis E.E."/>
            <person name="Goodrich-Blair H."/>
            <person name="Stock S.P."/>
            <person name="Adams B.J."/>
            <person name="Sternberg P.W."/>
            <person name="Mortazavi A."/>
        </authorList>
    </citation>
    <scope>NUCLEOTIDE SEQUENCE [LARGE SCALE GENOMIC DNA]</scope>
    <source>
        <strain evidence="2 3">ALL</strain>
    </source>
</reference>
<proteinExistence type="predicted"/>
<accession>A0A4U5M0U1</accession>
<evidence type="ECO:0000313" key="3">
    <source>
        <dbReference type="Proteomes" id="UP000298663"/>
    </source>
</evidence>
<dbReference type="Proteomes" id="UP000298663">
    <property type="component" value="Unassembled WGS sequence"/>
</dbReference>
<name>A0A4U5M0U1_STECR</name>
<gene>
    <name evidence="2" type="ORF">L596_026259</name>
</gene>
<dbReference type="EMBL" id="AZBU02000010">
    <property type="protein sequence ID" value="TKR62274.1"/>
    <property type="molecule type" value="Genomic_DNA"/>
</dbReference>
<feature type="chain" id="PRO_5020635034" evidence="1">
    <location>
        <begin position="20"/>
        <end position="80"/>
    </location>
</feature>
<reference evidence="2 3" key="2">
    <citation type="journal article" date="2019" name="G3 (Bethesda)">
        <title>Hybrid Assembly of the Genome of the Entomopathogenic Nematode Steinernema carpocapsae Identifies the X-Chromosome.</title>
        <authorList>
            <person name="Serra L."/>
            <person name="Macchietto M."/>
            <person name="Macias-Munoz A."/>
            <person name="McGill C.J."/>
            <person name="Rodriguez I.M."/>
            <person name="Rodriguez B."/>
            <person name="Murad R."/>
            <person name="Mortazavi A."/>
        </authorList>
    </citation>
    <scope>NUCLEOTIDE SEQUENCE [LARGE SCALE GENOMIC DNA]</scope>
    <source>
        <strain evidence="2 3">ALL</strain>
    </source>
</reference>
<organism evidence="2 3">
    <name type="scientific">Steinernema carpocapsae</name>
    <name type="common">Entomopathogenic nematode</name>
    <dbReference type="NCBI Taxonomy" id="34508"/>
    <lineage>
        <taxon>Eukaryota</taxon>
        <taxon>Metazoa</taxon>
        <taxon>Ecdysozoa</taxon>
        <taxon>Nematoda</taxon>
        <taxon>Chromadorea</taxon>
        <taxon>Rhabditida</taxon>
        <taxon>Tylenchina</taxon>
        <taxon>Panagrolaimomorpha</taxon>
        <taxon>Strongyloidoidea</taxon>
        <taxon>Steinernematidae</taxon>
        <taxon>Steinernema</taxon>
    </lineage>
</organism>
<keyword evidence="1" id="KW-0732">Signal</keyword>